<dbReference type="GO" id="GO:0008237">
    <property type="term" value="F:metallopeptidase activity"/>
    <property type="evidence" value="ECO:0007669"/>
    <property type="project" value="InterPro"/>
</dbReference>
<dbReference type="GO" id="GO:0006508">
    <property type="term" value="P:proteolysis"/>
    <property type="evidence" value="ECO:0007669"/>
    <property type="project" value="UniProtKB-KW"/>
</dbReference>
<dbReference type="EMBL" id="ANJW01000830">
    <property type="protein sequence ID" value="EPC49766.1"/>
    <property type="molecule type" value="Genomic_DNA"/>
</dbReference>
<feature type="signal peptide" evidence="1">
    <location>
        <begin position="1"/>
        <end position="24"/>
    </location>
</feature>
<organism evidence="2 3">
    <name type="scientific">Lacticaseibacillus paracasei subsp. paracasei Lpp123</name>
    <dbReference type="NCBI Taxonomy" id="1256201"/>
    <lineage>
        <taxon>Bacteria</taxon>
        <taxon>Bacillati</taxon>
        <taxon>Bacillota</taxon>
        <taxon>Bacilli</taxon>
        <taxon>Lactobacillales</taxon>
        <taxon>Lactobacillaceae</taxon>
        <taxon>Lacticaseibacillus</taxon>
    </lineage>
</organism>
<accession>A0A829GG23</accession>
<reference evidence="2 3" key="1">
    <citation type="journal article" date="2013" name="PLoS ONE">
        <title>Lactobacillus paracasei comparative genomics: towards species pan-genome definition and exploitation of diversity.</title>
        <authorList>
            <person name="Smokvina T."/>
            <person name="Wels M."/>
            <person name="Polka J."/>
            <person name="Chervaux C."/>
            <person name="Brisse S."/>
            <person name="Boekhorst J."/>
            <person name="van Hylckama Vlieg J.E."/>
            <person name="Siezen R.J."/>
        </authorList>
    </citation>
    <scope>NUCLEOTIDE SEQUENCE [LARGE SCALE GENOMIC DNA]</scope>
    <source>
        <strain evidence="2 3">Lpp123</strain>
    </source>
</reference>
<comment type="caution">
    <text evidence="2">The sequence shown here is derived from an EMBL/GenBank/DDBJ whole genome shotgun (WGS) entry which is preliminary data.</text>
</comment>
<keyword evidence="1" id="KW-0732">Signal</keyword>
<evidence type="ECO:0000256" key="1">
    <source>
        <dbReference type="SAM" id="SignalP"/>
    </source>
</evidence>
<evidence type="ECO:0000313" key="3">
    <source>
        <dbReference type="Proteomes" id="UP000014316"/>
    </source>
</evidence>
<keyword evidence="2" id="KW-0378">Hydrolase</keyword>
<dbReference type="SUPFAM" id="SSF55486">
    <property type="entry name" value="Metalloproteases ('zincins'), catalytic domain"/>
    <property type="match status" value="1"/>
</dbReference>
<sequence length="286" mass="31231">MRKSWRIFLTVLTIVTSMTLFNNAKQVDAKVKFTNGLNIFKNEPENARPSKLSSITTINKHGTMIYDDDAIKQKDVITAAAAHWNRAVGMNLIMSYQKAQVAKADADVVIKSTNLPNGVVAETGYNGIVHEGWQNIIKIGNGTLDDASSQEGFVQAVATISHEMGHALGINHDSGALMGTSGAGKLAKGILPDIPDYNVNAIGDILENLDQLYVGTRPVIIPNMTDGIFYCRANATMNVWHADLVSQLLTGKDRLLTRDFMVVQSRLQVTRMSSKRGSMKLGQLTQ</sequence>
<dbReference type="InterPro" id="IPR024079">
    <property type="entry name" value="MetalloPept_cat_dom_sf"/>
</dbReference>
<proteinExistence type="predicted"/>
<name>A0A829GG23_LACPA</name>
<feature type="chain" id="PRO_5038787962" evidence="1">
    <location>
        <begin position="25"/>
        <end position="286"/>
    </location>
</feature>
<evidence type="ECO:0000313" key="2">
    <source>
        <dbReference type="EMBL" id="EPC49766.1"/>
    </source>
</evidence>
<gene>
    <name evidence="2" type="ORF">Lpp123_14128</name>
</gene>
<dbReference type="Gene3D" id="3.40.390.10">
    <property type="entry name" value="Collagenase (Catalytic Domain)"/>
    <property type="match status" value="1"/>
</dbReference>
<dbReference type="Proteomes" id="UP000014316">
    <property type="component" value="Unassembled WGS sequence"/>
</dbReference>
<dbReference type="AlphaFoldDB" id="A0A829GG23"/>
<protein>
    <submittedName>
        <fullName evidence="2">Zn-dependent protease</fullName>
    </submittedName>
</protein>
<keyword evidence="2" id="KW-0645">Protease</keyword>